<evidence type="ECO:0000259" key="2">
    <source>
        <dbReference type="Pfam" id="PF03413"/>
    </source>
</evidence>
<comment type="caution">
    <text evidence="3">The sequence shown here is derived from an EMBL/GenBank/DDBJ whole genome shotgun (WGS) entry which is preliminary data.</text>
</comment>
<feature type="domain" description="PepSY" evidence="2">
    <location>
        <begin position="81"/>
        <end position="136"/>
    </location>
</feature>
<proteinExistence type="predicted"/>
<dbReference type="Pfam" id="PF03413">
    <property type="entry name" value="PepSY"/>
    <property type="match status" value="1"/>
</dbReference>
<sequence>MEYHRIASLGLVLLVVGSLGGVGAATSLSTDAQSQSHALDVTERHERQAGADSAASRPGDRGTNAAQQGGQVNLSAVEVPALEAVRLAQNRTGGKAVVVSLGTRNETPVFNVSVLHRNLSVSQVTVDATDGTVTSVRPNTTVVRAQFLGGEAFDFSKLRTAGEAIRLVRNQTTGTVVNVGLRRGELVYGVALRTPEGRQTQALVTATSGPVLGIQTRNATTTPTTNSS</sequence>
<reference evidence="3 4" key="1">
    <citation type="journal article" date="2019" name="Int. J. Syst. Evol. Microbiol.">
        <title>The Global Catalogue of Microorganisms (GCM) 10K type strain sequencing project: providing services to taxonomists for standard genome sequencing and annotation.</title>
        <authorList>
            <consortium name="The Broad Institute Genomics Platform"/>
            <consortium name="The Broad Institute Genome Sequencing Center for Infectious Disease"/>
            <person name="Wu L."/>
            <person name="Ma J."/>
        </authorList>
    </citation>
    <scope>NUCLEOTIDE SEQUENCE [LARGE SCALE GENOMIC DNA]</scope>
    <source>
        <strain evidence="3 4">XZYJ18</strain>
    </source>
</reference>
<dbReference type="InterPro" id="IPR025711">
    <property type="entry name" value="PepSY"/>
</dbReference>
<feature type="compositionally biased region" description="Basic and acidic residues" evidence="1">
    <location>
        <begin position="40"/>
        <end position="49"/>
    </location>
</feature>
<feature type="region of interest" description="Disordered" evidence="1">
    <location>
        <begin position="27"/>
        <end position="70"/>
    </location>
</feature>
<evidence type="ECO:0000256" key="1">
    <source>
        <dbReference type="SAM" id="MobiDB-lite"/>
    </source>
</evidence>
<protein>
    <submittedName>
        <fullName evidence="3">PepSY domain-containing protein</fullName>
    </submittedName>
</protein>
<keyword evidence="4" id="KW-1185">Reference proteome</keyword>
<gene>
    <name evidence="3" type="ORF">ACFO9K_00925</name>
</gene>
<dbReference type="RefSeq" id="WP_254267670.1">
    <property type="nucleotide sequence ID" value="NZ_CP100400.1"/>
</dbReference>
<dbReference type="Proteomes" id="UP001595945">
    <property type="component" value="Unassembled WGS sequence"/>
</dbReference>
<organism evidence="3 4">
    <name type="scientific">Halorussus aquaticus</name>
    <dbReference type="NCBI Taxonomy" id="2953748"/>
    <lineage>
        <taxon>Archaea</taxon>
        <taxon>Methanobacteriati</taxon>
        <taxon>Methanobacteriota</taxon>
        <taxon>Stenosarchaea group</taxon>
        <taxon>Halobacteria</taxon>
        <taxon>Halobacteriales</taxon>
        <taxon>Haladaptataceae</taxon>
        <taxon>Halorussus</taxon>
    </lineage>
</organism>
<name>A0ABD5PYK4_9EURY</name>
<evidence type="ECO:0000313" key="3">
    <source>
        <dbReference type="EMBL" id="MFC4822814.1"/>
    </source>
</evidence>
<dbReference type="AlphaFoldDB" id="A0ABD5PYK4"/>
<evidence type="ECO:0000313" key="4">
    <source>
        <dbReference type="Proteomes" id="UP001595945"/>
    </source>
</evidence>
<dbReference type="GeneID" id="73046144"/>
<dbReference type="EMBL" id="JBHSHT010000001">
    <property type="protein sequence ID" value="MFC4822814.1"/>
    <property type="molecule type" value="Genomic_DNA"/>
</dbReference>
<accession>A0ABD5PYK4</accession>